<evidence type="ECO:0000256" key="3">
    <source>
        <dbReference type="RuleBase" id="RU003707"/>
    </source>
</evidence>
<comment type="similarity">
    <text evidence="1 3">Belongs to the enoyl-CoA hydratase/isomerase family.</text>
</comment>
<dbReference type="InterPro" id="IPR001753">
    <property type="entry name" value="Enoyl-CoA_hydra/iso"/>
</dbReference>
<dbReference type="Pfam" id="PF00378">
    <property type="entry name" value="ECH_1"/>
    <property type="match status" value="1"/>
</dbReference>
<accession>A0A6I2MB90</accession>
<dbReference type="GO" id="GO:0016829">
    <property type="term" value="F:lyase activity"/>
    <property type="evidence" value="ECO:0007669"/>
    <property type="project" value="UniProtKB-KW"/>
</dbReference>
<comment type="caution">
    <text evidence="4">The sequence shown here is derived from an EMBL/GenBank/DDBJ whole genome shotgun (WGS) entry which is preliminary data.</text>
</comment>
<dbReference type="EMBL" id="WKKF01000001">
    <property type="protein sequence ID" value="MRX53073.1"/>
    <property type="molecule type" value="Genomic_DNA"/>
</dbReference>
<sequence>MNELINIIIENGIGHIILNRSNKLNALSRNLVEELQKALRVLENNNNVNVIILSGNGSSFCAGGDIQSMKELKNPVEAAEWVEFVSGLTRQILELEKYVIAAVHGYAAGAGFSLALACDFIVAEKESKFAFSFSNIGLIPDLGLVKLLSERISPPLLKEWISSSKILTAEEALSNQIINRLAEEEVLKEAEKFAEFIVEGPLLANKYVKYLVNTASSISNETALMQENTIQSILLQTNDHIEGISAFVEKRKASFKGY</sequence>
<dbReference type="InterPro" id="IPR018376">
    <property type="entry name" value="Enoyl-CoA_hyd/isom_CS"/>
</dbReference>
<dbReference type="PANTHER" id="PTHR11941">
    <property type="entry name" value="ENOYL-COA HYDRATASE-RELATED"/>
    <property type="match status" value="1"/>
</dbReference>
<dbReference type="Gene3D" id="1.10.12.10">
    <property type="entry name" value="Lyase 2-enoyl-coa Hydratase, Chain A, domain 2"/>
    <property type="match status" value="1"/>
</dbReference>
<dbReference type="InterPro" id="IPR029045">
    <property type="entry name" value="ClpP/crotonase-like_dom_sf"/>
</dbReference>
<keyword evidence="4" id="KW-0413">Isomerase</keyword>
<reference evidence="4 5" key="1">
    <citation type="submission" date="2019-11" db="EMBL/GenBank/DDBJ databases">
        <title>Bacillus idriensis genome.</title>
        <authorList>
            <person name="Konopka E.N."/>
            <person name="Newman J.D."/>
        </authorList>
    </citation>
    <scope>NUCLEOTIDE SEQUENCE [LARGE SCALE GENOMIC DNA]</scope>
    <source>
        <strain evidence="4 5">DSM 19097</strain>
    </source>
</reference>
<dbReference type="Proteomes" id="UP000441585">
    <property type="component" value="Unassembled WGS sequence"/>
</dbReference>
<keyword evidence="2" id="KW-0456">Lyase</keyword>
<dbReference type="PROSITE" id="PS00166">
    <property type="entry name" value="ENOYL_COA_HYDRATASE"/>
    <property type="match status" value="1"/>
</dbReference>
<dbReference type="CDD" id="cd06558">
    <property type="entry name" value="crotonase-like"/>
    <property type="match status" value="1"/>
</dbReference>
<dbReference type="Gene3D" id="3.90.226.10">
    <property type="entry name" value="2-enoyl-CoA Hydratase, Chain A, domain 1"/>
    <property type="match status" value="1"/>
</dbReference>
<proteinExistence type="inferred from homology"/>
<evidence type="ECO:0000256" key="2">
    <source>
        <dbReference type="ARBA" id="ARBA00023239"/>
    </source>
</evidence>
<protein>
    <submittedName>
        <fullName evidence="4">Enoyl-CoA hydratase/isomerase family protein</fullName>
    </submittedName>
</protein>
<dbReference type="AlphaFoldDB" id="A0A6I2MB90"/>
<gene>
    <name evidence="4" type="ORF">GJU41_03750</name>
</gene>
<keyword evidence="5" id="KW-1185">Reference proteome</keyword>
<organism evidence="4 5">
    <name type="scientific">Metabacillus idriensis</name>
    <dbReference type="NCBI Taxonomy" id="324768"/>
    <lineage>
        <taxon>Bacteria</taxon>
        <taxon>Bacillati</taxon>
        <taxon>Bacillota</taxon>
        <taxon>Bacilli</taxon>
        <taxon>Bacillales</taxon>
        <taxon>Bacillaceae</taxon>
        <taxon>Metabacillus</taxon>
    </lineage>
</organism>
<dbReference type="PANTHER" id="PTHR11941:SF133">
    <property type="entry name" value="1,2-EPOXYPHENYLACETYL-COA ISOMERASE"/>
    <property type="match status" value="1"/>
</dbReference>
<dbReference type="RefSeq" id="WP_070876820.1">
    <property type="nucleotide sequence ID" value="NZ_CAJGAA010000001.1"/>
</dbReference>
<dbReference type="GO" id="GO:0016853">
    <property type="term" value="F:isomerase activity"/>
    <property type="evidence" value="ECO:0007669"/>
    <property type="project" value="UniProtKB-KW"/>
</dbReference>
<evidence type="ECO:0000313" key="5">
    <source>
        <dbReference type="Proteomes" id="UP000441585"/>
    </source>
</evidence>
<dbReference type="GO" id="GO:0006635">
    <property type="term" value="P:fatty acid beta-oxidation"/>
    <property type="evidence" value="ECO:0007669"/>
    <property type="project" value="TreeGrafter"/>
</dbReference>
<evidence type="ECO:0000313" key="4">
    <source>
        <dbReference type="EMBL" id="MRX53073.1"/>
    </source>
</evidence>
<dbReference type="SUPFAM" id="SSF52096">
    <property type="entry name" value="ClpP/crotonase"/>
    <property type="match status" value="1"/>
</dbReference>
<name>A0A6I2MB90_9BACI</name>
<evidence type="ECO:0000256" key="1">
    <source>
        <dbReference type="ARBA" id="ARBA00005254"/>
    </source>
</evidence>
<dbReference type="InterPro" id="IPR014748">
    <property type="entry name" value="Enoyl-CoA_hydra_C"/>
</dbReference>